<keyword evidence="2" id="KW-0812">Transmembrane</keyword>
<evidence type="ECO:0000256" key="3">
    <source>
        <dbReference type="SAM" id="SignalP"/>
    </source>
</evidence>
<dbReference type="AlphaFoldDB" id="A0A2H3CES8"/>
<dbReference type="OMA" id="ASMYTTP"/>
<evidence type="ECO:0000313" key="5">
    <source>
        <dbReference type="Proteomes" id="UP000217790"/>
    </source>
</evidence>
<keyword evidence="3" id="KW-0732">Signal</keyword>
<dbReference type="Proteomes" id="UP000217790">
    <property type="component" value="Unassembled WGS sequence"/>
</dbReference>
<organism evidence="4 5">
    <name type="scientific">Armillaria gallica</name>
    <name type="common">Bulbous honey fungus</name>
    <name type="synonym">Armillaria bulbosa</name>
    <dbReference type="NCBI Taxonomy" id="47427"/>
    <lineage>
        <taxon>Eukaryota</taxon>
        <taxon>Fungi</taxon>
        <taxon>Dikarya</taxon>
        <taxon>Basidiomycota</taxon>
        <taxon>Agaricomycotina</taxon>
        <taxon>Agaricomycetes</taxon>
        <taxon>Agaricomycetidae</taxon>
        <taxon>Agaricales</taxon>
        <taxon>Marasmiineae</taxon>
        <taxon>Physalacriaceae</taxon>
        <taxon>Armillaria</taxon>
    </lineage>
</organism>
<reference evidence="5" key="1">
    <citation type="journal article" date="2017" name="Nat. Ecol. Evol.">
        <title>Genome expansion and lineage-specific genetic innovations in the forest pathogenic fungi Armillaria.</title>
        <authorList>
            <person name="Sipos G."/>
            <person name="Prasanna A.N."/>
            <person name="Walter M.C."/>
            <person name="O'Connor E."/>
            <person name="Balint B."/>
            <person name="Krizsan K."/>
            <person name="Kiss B."/>
            <person name="Hess J."/>
            <person name="Varga T."/>
            <person name="Slot J."/>
            <person name="Riley R."/>
            <person name="Boka B."/>
            <person name="Rigling D."/>
            <person name="Barry K."/>
            <person name="Lee J."/>
            <person name="Mihaltcheva S."/>
            <person name="LaButti K."/>
            <person name="Lipzen A."/>
            <person name="Waldron R."/>
            <person name="Moloney N.M."/>
            <person name="Sperisen C."/>
            <person name="Kredics L."/>
            <person name="Vagvoelgyi C."/>
            <person name="Patrignani A."/>
            <person name="Fitzpatrick D."/>
            <person name="Nagy I."/>
            <person name="Doyle S."/>
            <person name="Anderson J.B."/>
            <person name="Grigoriev I.V."/>
            <person name="Gueldener U."/>
            <person name="Muensterkoetter M."/>
            <person name="Nagy L.G."/>
        </authorList>
    </citation>
    <scope>NUCLEOTIDE SEQUENCE [LARGE SCALE GENOMIC DNA]</scope>
    <source>
        <strain evidence="5">Ar21-2</strain>
    </source>
</reference>
<protein>
    <submittedName>
        <fullName evidence="4">Uncharacterized protein</fullName>
    </submittedName>
</protein>
<feature type="compositionally biased region" description="Basic and acidic residues" evidence="1">
    <location>
        <begin position="264"/>
        <end position="275"/>
    </location>
</feature>
<keyword evidence="5" id="KW-1185">Reference proteome</keyword>
<feature type="chain" id="PRO_5013803248" evidence="3">
    <location>
        <begin position="19"/>
        <end position="345"/>
    </location>
</feature>
<evidence type="ECO:0000256" key="2">
    <source>
        <dbReference type="SAM" id="Phobius"/>
    </source>
</evidence>
<feature type="transmembrane region" description="Helical" evidence="2">
    <location>
        <begin position="196"/>
        <end position="219"/>
    </location>
</feature>
<evidence type="ECO:0000313" key="4">
    <source>
        <dbReference type="EMBL" id="PBK81565.1"/>
    </source>
</evidence>
<dbReference type="Gene3D" id="2.60.120.260">
    <property type="entry name" value="Galactose-binding domain-like"/>
    <property type="match status" value="1"/>
</dbReference>
<accession>A0A2H3CES8</accession>
<name>A0A2H3CES8_ARMGA</name>
<feature type="region of interest" description="Disordered" evidence="1">
    <location>
        <begin position="260"/>
        <end position="345"/>
    </location>
</feature>
<proteinExistence type="predicted"/>
<keyword evidence="2" id="KW-0472">Membrane</keyword>
<evidence type="ECO:0000256" key="1">
    <source>
        <dbReference type="SAM" id="MobiDB-lite"/>
    </source>
</evidence>
<dbReference type="EMBL" id="KZ293728">
    <property type="protein sequence ID" value="PBK81565.1"/>
    <property type="molecule type" value="Genomic_DNA"/>
</dbReference>
<gene>
    <name evidence="4" type="ORF">ARMGADRAFT_776699</name>
</gene>
<keyword evidence="2" id="KW-1133">Transmembrane helix</keyword>
<sequence length="345" mass="37922">MNNSFFIFILLPISLCFAAGTNRTIDDGLGDVVTGLQVEYLPLNGPNNTGEPFWKHEDQCNGCAIMPDRTKAFDETWTATTYFPVIEYMSIGFRFSGTAIYIYLILSNYPENTTLVSRTVCNFRIDGSIVGGFRHETDGTLNYEFNTLAYSNESMGEGEHTVLIETTGNESSYVAFDYAIYTFNDGSHSSALSGGAVAGIVIGVLAVATATACGVYLCYRRLYQRSPLKIDENTDTGGVTPFSVFHRSFASMYTTPTSLSVQHEVTDSGESRSGEKYLPGRVSAPQARIQRVEEEQFGSSSQGPRAPASFSPSDHDGSITLRPVRWEDVDAPPRYTEYHPYDPSG</sequence>
<feature type="signal peptide" evidence="3">
    <location>
        <begin position="1"/>
        <end position="18"/>
    </location>
</feature>
<dbReference type="OrthoDB" id="2758521at2759"/>
<feature type="compositionally biased region" description="Basic and acidic residues" evidence="1">
    <location>
        <begin position="336"/>
        <end position="345"/>
    </location>
</feature>
<dbReference type="InParanoid" id="A0A2H3CES8"/>